<dbReference type="Pfam" id="PF01406">
    <property type="entry name" value="tRNA-synt_1e"/>
    <property type="match status" value="1"/>
</dbReference>
<dbReference type="InterPro" id="IPR024909">
    <property type="entry name" value="Cys-tRNA/MSH_ligase"/>
</dbReference>
<organism evidence="6 7">
    <name type="scientific">candidate division WOR-3 bacterium</name>
    <dbReference type="NCBI Taxonomy" id="2052148"/>
    <lineage>
        <taxon>Bacteria</taxon>
        <taxon>Bacteria division WOR-3</taxon>
    </lineage>
</organism>
<name>A0A9C9EKK6_UNCW3</name>
<evidence type="ECO:0000313" key="6">
    <source>
        <dbReference type="EMBL" id="HEC77738.1"/>
    </source>
</evidence>
<dbReference type="Proteomes" id="UP000885826">
    <property type="component" value="Unassembled WGS sequence"/>
</dbReference>
<proteinExistence type="predicted"/>
<dbReference type="GO" id="GO:0004817">
    <property type="term" value="F:cysteine-tRNA ligase activity"/>
    <property type="evidence" value="ECO:0007669"/>
    <property type="project" value="TreeGrafter"/>
</dbReference>
<comment type="caution">
    <text evidence="6">The sequence shown here is derived from an EMBL/GenBank/DDBJ whole genome shotgun (WGS) entry which is preliminary data.</text>
</comment>
<dbReference type="SUPFAM" id="SSF52374">
    <property type="entry name" value="Nucleotidylyl transferase"/>
    <property type="match status" value="1"/>
</dbReference>
<evidence type="ECO:0000256" key="3">
    <source>
        <dbReference type="ARBA" id="ARBA00022741"/>
    </source>
</evidence>
<dbReference type="InterPro" id="IPR032678">
    <property type="entry name" value="tRNA-synt_1_cat_dom"/>
</dbReference>
<dbReference type="Gene3D" id="3.40.50.620">
    <property type="entry name" value="HUPs"/>
    <property type="match status" value="1"/>
</dbReference>
<keyword evidence="4" id="KW-0067">ATP-binding</keyword>
<dbReference type="GO" id="GO:0006423">
    <property type="term" value="P:cysteinyl-tRNA aminoacylation"/>
    <property type="evidence" value="ECO:0007669"/>
    <property type="project" value="TreeGrafter"/>
</dbReference>
<dbReference type="PANTHER" id="PTHR10890:SF3">
    <property type="entry name" value="CYSTEINE--TRNA LIGASE, CYTOPLASMIC"/>
    <property type="match status" value="1"/>
</dbReference>
<dbReference type="PANTHER" id="PTHR10890">
    <property type="entry name" value="CYSTEINYL-TRNA SYNTHETASE"/>
    <property type="match status" value="1"/>
</dbReference>
<sequence>MGLRLYNTLHRKTEEFVPSGDTVRIYSCGLTVQGPPHLGHMRAYIIRDVLVRWLEHKGYKIKTLENFTDIDDKIIKKQTELKKDWRIIAEENISKYLKACDTLNIKRADFYPRASQHIEEIIGLVQRLIDKGFAYEKGGDVYFRVRRFSEYGRLSGKSIDE</sequence>
<keyword evidence="3" id="KW-0547">Nucleotide-binding</keyword>
<dbReference type="AlphaFoldDB" id="A0A9C9EKK6"/>
<comment type="subunit">
    <text evidence="1">Monomer.</text>
</comment>
<evidence type="ECO:0000259" key="5">
    <source>
        <dbReference type="Pfam" id="PF01406"/>
    </source>
</evidence>
<reference evidence="6" key="1">
    <citation type="journal article" date="2020" name="mSystems">
        <title>Genome- and Community-Level Interaction Insights into Carbon Utilization and Element Cycling Functions of Hydrothermarchaeota in Hydrothermal Sediment.</title>
        <authorList>
            <person name="Zhou Z."/>
            <person name="Liu Y."/>
            <person name="Xu W."/>
            <person name="Pan J."/>
            <person name="Luo Z.H."/>
            <person name="Li M."/>
        </authorList>
    </citation>
    <scope>NUCLEOTIDE SEQUENCE</scope>
    <source>
        <strain evidence="6">HyVt-388</strain>
    </source>
</reference>
<evidence type="ECO:0000313" key="7">
    <source>
        <dbReference type="Proteomes" id="UP000885826"/>
    </source>
</evidence>
<evidence type="ECO:0000256" key="1">
    <source>
        <dbReference type="ARBA" id="ARBA00011245"/>
    </source>
</evidence>
<feature type="non-terminal residue" evidence="6">
    <location>
        <position position="161"/>
    </location>
</feature>
<dbReference type="EMBL" id="DRIG01000016">
    <property type="protein sequence ID" value="HEC77738.1"/>
    <property type="molecule type" value="Genomic_DNA"/>
</dbReference>
<dbReference type="GO" id="GO:0005737">
    <property type="term" value="C:cytoplasm"/>
    <property type="evidence" value="ECO:0007669"/>
    <property type="project" value="TreeGrafter"/>
</dbReference>
<evidence type="ECO:0000256" key="4">
    <source>
        <dbReference type="ARBA" id="ARBA00022840"/>
    </source>
</evidence>
<dbReference type="InterPro" id="IPR014729">
    <property type="entry name" value="Rossmann-like_a/b/a_fold"/>
</dbReference>
<dbReference type="GO" id="GO:0005524">
    <property type="term" value="F:ATP binding"/>
    <property type="evidence" value="ECO:0007669"/>
    <property type="project" value="UniProtKB-KW"/>
</dbReference>
<evidence type="ECO:0000256" key="2">
    <source>
        <dbReference type="ARBA" id="ARBA00022598"/>
    </source>
</evidence>
<accession>A0A9C9EKK6</accession>
<feature type="domain" description="tRNA synthetases class I catalytic" evidence="5">
    <location>
        <begin position="21"/>
        <end position="160"/>
    </location>
</feature>
<protein>
    <submittedName>
        <fullName evidence="6">Cysteine--tRNA ligase</fullName>
    </submittedName>
</protein>
<keyword evidence="2 6" id="KW-0436">Ligase</keyword>
<gene>
    <name evidence="6" type="ORF">ENI34_01175</name>
</gene>